<evidence type="ECO:0000313" key="3">
    <source>
        <dbReference type="EMBL" id="KAJ3646706.1"/>
    </source>
</evidence>
<dbReference type="GO" id="GO:0050804">
    <property type="term" value="P:modulation of chemical synaptic transmission"/>
    <property type="evidence" value="ECO:0007669"/>
    <property type="project" value="TreeGrafter"/>
</dbReference>
<protein>
    <recommendedName>
        <fullName evidence="2">BTB domain-containing protein</fullName>
    </recommendedName>
</protein>
<dbReference type="InterPro" id="IPR011705">
    <property type="entry name" value="BACK"/>
</dbReference>
<dbReference type="Gene3D" id="1.25.40.420">
    <property type="match status" value="1"/>
</dbReference>
<dbReference type="CDD" id="cd18186">
    <property type="entry name" value="BTB_POZ_ZBTB_KLHL-like"/>
    <property type="match status" value="1"/>
</dbReference>
<sequence length="574" mass="66996">MYKNTAFFLKNRLFSDVKLILGDTIIPAHKIVLVMESTYFESIFIEDPNQAEIIIEDVPLNTFESILRYIYTGSVVLRMSYGDHLFDALQLARKHGLKSYVNIVHKRIASIISLTDVCRFLNKADELQMDELKEICFFYIESNVSTILRTYLLNELTQKAMVQLLKRDSFPANETEIFTLVKRWCTTNVDVDSLVTGCVQLTKLTRMEIFTLVWPSKVIDSERLLDALVKIRNNSSETAQLINKNTTPNDKVIYDWNNGGGVTLDLRMNRFFNHVKLKILGKSECSYYLATSFNRDKWDRVIDYTQYACSHEQNLYFNEIQEARYVRVVFSKRTQLGQFQVFFDHEVPGVCNQIVRPSSNVINSETKIFLWSEPGDKFTVGLALDQPYMFSYMEVLLRFYKHVERIETSVDYENWQIVENRDKSLTTETPEKNSSRLTFRFINRIVSYVKVVGDISSDKISTDFKAFLADFRCFDKIWIQENHKVILSRDMQFEEKPEERKEKVKLPFQNVQKKVSTENVSEGNSIKSDLESDSEDYKTGANTESEDQEVCKEDQKRQIHQEEKQGVKLEIAHS</sequence>
<dbReference type="PANTHER" id="PTHR46306">
    <property type="entry name" value="BTB/POZ DOMAIN-CONTAINING PROTEIN 9"/>
    <property type="match status" value="1"/>
</dbReference>
<dbReference type="Pfam" id="PF00651">
    <property type="entry name" value="BTB"/>
    <property type="match status" value="1"/>
</dbReference>
<feature type="compositionally biased region" description="Polar residues" evidence="1">
    <location>
        <begin position="515"/>
        <end position="527"/>
    </location>
</feature>
<dbReference type="InterPro" id="IPR011333">
    <property type="entry name" value="SKP1/BTB/POZ_sf"/>
</dbReference>
<evidence type="ECO:0000256" key="1">
    <source>
        <dbReference type="SAM" id="MobiDB-lite"/>
    </source>
</evidence>
<dbReference type="PANTHER" id="PTHR46306:SF1">
    <property type="entry name" value="BTB_POZ DOMAIN-CONTAINING PROTEIN 9"/>
    <property type="match status" value="1"/>
</dbReference>
<dbReference type="GO" id="GO:0005737">
    <property type="term" value="C:cytoplasm"/>
    <property type="evidence" value="ECO:0007669"/>
    <property type="project" value="TreeGrafter"/>
</dbReference>
<dbReference type="InterPro" id="IPR052407">
    <property type="entry name" value="BTB_POZ_domain_cont_9"/>
</dbReference>
<organism evidence="3 4">
    <name type="scientific">Zophobas morio</name>
    <dbReference type="NCBI Taxonomy" id="2755281"/>
    <lineage>
        <taxon>Eukaryota</taxon>
        <taxon>Metazoa</taxon>
        <taxon>Ecdysozoa</taxon>
        <taxon>Arthropoda</taxon>
        <taxon>Hexapoda</taxon>
        <taxon>Insecta</taxon>
        <taxon>Pterygota</taxon>
        <taxon>Neoptera</taxon>
        <taxon>Endopterygota</taxon>
        <taxon>Coleoptera</taxon>
        <taxon>Polyphaga</taxon>
        <taxon>Cucujiformia</taxon>
        <taxon>Tenebrionidae</taxon>
        <taxon>Zophobas</taxon>
    </lineage>
</organism>
<comment type="caution">
    <text evidence="3">The sequence shown here is derived from an EMBL/GenBank/DDBJ whole genome shotgun (WGS) entry which is preliminary data.</text>
</comment>
<dbReference type="Proteomes" id="UP001168821">
    <property type="component" value="Unassembled WGS sequence"/>
</dbReference>
<evidence type="ECO:0000259" key="2">
    <source>
        <dbReference type="PROSITE" id="PS50097"/>
    </source>
</evidence>
<keyword evidence="4" id="KW-1185">Reference proteome</keyword>
<evidence type="ECO:0000313" key="4">
    <source>
        <dbReference type="Proteomes" id="UP001168821"/>
    </source>
</evidence>
<dbReference type="InterPro" id="IPR000210">
    <property type="entry name" value="BTB/POZ_dom"/>
</dbReference>
<gene>
    <name evidence="3" type="ORF">Zmor_024282</name>
</gene>
<proteinExistence type="predicted"/>
<dbReference type="AlphaFoldDB" id="A0AA38I1U0"/>
<dbReference type="PROSITE" id="PS50097">
    <property type="entry name" value="BTB"/>
    <property type="match status" value="1"/>
</dbReference>
<dbReference type="SMART" id="SM00225">
    <property type="entry name" value="BTB"/>
    <property type="match status" value="1"/>
</dbReference>
<feature type="region of interest" description="Disordered" evidence="1">
    <location>
        <begin position="515"/>
        <end position="574"/>
    </location>
</feature>
<dbReference type="SUPFAM" id="SSF54695">
    <property type="entry name" value="POZ domain"/>
    <property type="match status" value="1"/>
</dbReference>
<feature type="domain" description="BTB" evidence="2">
    <location>
        <begin position="15"/>
        <end position="79"/>
    </location>
</feature>
<dbReference type="GO" id="GO:0008344">
    <property type="term" value="P:adult locomotory behavior"/>
    <property type="evidence" value="ECO:0007669"/>
    <property type="project" value="TreeGrafter"/>
</dbReference>
<reference evidence="3" key="1">
    <citation type="journal article" date="2023" name="G3 (Bethesda)">
        <title>Whole genome assemblies of Zophobas morio and Tenebrio molitor.</title>
        <authorList>
            <person name="Kaur S."/>
            <person name="Stinson S.A."/>
            <person name="diCenzo G.C."/>
        </authorList>
    </citation>
    <scope>NUCLEOTIDE SEQUENCE</scope>
    <source>
        <strain evidence="3">QUZm001</strain>
    </source>
</reference>
<feature type="compositionally biased region" description="Basic and acidic residues" evidence="1">
    <location>
        <begin position="549"/>
        <end position="574"/>
    </location>
</feature>
<dbReference type="Gene3D" id="3.30.710.10">
    <property type="entry name" value="Potassium Channel Kv1.1, Chain A"/>
    <property type="match status" value="1"/>
</dbReference>
<accession>A0AA38I1U0</accession>
<dbReference type="GO" id="GO:0048512">
    <property type="term" value="P:circadian behavior"/>
    <property type="evidence" value="ECO:0007669"/>
    <property type="project" value="TreeGrafter"/>
</dbReference>
<dbReference type="EMBL" id="JALNTZ010000007">
    <property type="protein sequence ID" value="KAJ3646706.1"/>
    <property type="molecule type" value="Genomic_DNA"/>
</dbReference>
<dbReference type="Gene3D" id="2.60.120.260">
    <property type="entry name" value="Galactose-binding domain-like"/>
    <property type="match status" value="1"/>
</dbReference>
<name>A0AA38I1U0_9CUCU</name>
<dbReference type="Pfam" id="PF07707">
    <property type="entry name" value="BACK"/>
    <property type="match status" value="1"/>
</dbReference>